<keyword evidence="3" id="KW-1185">Reference proteome</keyword>
<protein>
    <submittedName>
        <fullName evidence="2">Uncharacterized protein</fullName>
    </submittedName>
</protein>
<feature type="region of interest" description="Disordered" evidence="1">
    <location>
        <begin position="1"/>
        <end position="94"/>
    </location>
</feature>
<dbReference type="Proteomes" id="UP001432322">
    <property type="component" value="Unassembled WGS sequence"/>
</dbReference>
<feature type="non-terminal residue" evidence="2">
    <location>
        <position position="1"/>
    </location>
</feature>
<evidence type="ECO:0000256" key="1">
    <source>
        <dbReference type="SAM" id="MobiDB-lite"/>
    </source>
</evidence>
<accession>A0AAV5VP13</accession>
<gene>
    <name evidence="2" type="ORF">PFISCL1PPCAC_11643</name>
</gene>
<feature type="compositionally biased region" description="Low complexity" evidence="1">
    <location>
        <begin position="25"/>
        <end position="42"/>
    </location>
</feature>
<dbReference type="AlphaFoldDB" id="A0AAV5VP13"/>
<feature type="non-terminal residue" evidence="2">
    <location>
        <position position="94"/>
    </location>
</feature>
<comment type="caution">
    <text evidence="2">The sequence shown here is derived from an EMBL/GenBank/DDBJ whole genome shotgun (WGS) entry which is preliminary data.</text>
</comment>
<evidence type="ECO:0000313" key="2">
    <source>
        <dbReference type="EMBL" id="GMT20346.1"/>
    </source>
</evidence>
<dbReference type="EMBL" id="BTSY01000003">
    <property type="protein sequence ID" value="GMT20346.1"/>
    <property type="molecule type" value="Genomic_DNA"/>
</dbReference>
<organism evidence="2 3">
    <name type="scientific">Pristionchus fissidentatus</name>
    <dbReference type="NCBI Taxonomy" id="1538716"/>
    <lineage>
        <taxon>Eukaryota</taxon>
        <taxon>Metazoa</taxon>
        <taxon>Ecdysozoa</taxon>
        <taxon>Nematoda</taxon>
        <taxon>Chromadorea</taxon>
        <taxon>Rhabditida</taxon>
        <taxon>Rhabditina</taxon>
        <taxon>Diplogasteromorpha</taxon>
        <taxon>Diplogasteroidea</taxon>
        <taxon>Neodiplogasteridae</taxon>
        <taxon>Pristionchus</taxon>
    </lineage>
</organism>
<name>A0AAV5VP13_9BILA</name>
<proteinExistence type="predicted"/>
<sequence length="94" mass="9733">DEMEVSSDAVNTISAEQMESDEMEISSNSAASPISPSSDPISTEQTEAPPSLSAFDFVPPAAPSTHEEDPTADVVMEQAPPTLSAFDAVPPTAP</sequence>
<feature type="compositionally biased region" description="Polar residues" evidence="1">
    <location>
        <begin position="8"/>
        <end position="17"/>
    </location>
</feature>
<evidence type="ECO:0000313" key="3">
    <source>
        <dbReference type="Proteomes" id="UP001432322"/>
    </source>
</evidence>
<reference evidence="2" key="1">
    <citation type="submission" date="2023-10" db="EMBL/GenBank/DDBJ databases">
        <title>Genome assembly of Pristionchus species.</title>
        <authorList>
            <person name="Yoshida K."/>
            <person name="Sommer R.J."/>
        </authorList>
    </citation>
    <scope>NUCLEOTIDE SEQUENCE</scope>
    <source>
        <strain evidence="2">RS5133</strain>
    </source>
</reference>